<dbReference type="PANTHER" id="PTHR38011">
    <property type="entry name" value="DIHYDROFOLATE REDUCTASE FAMILY PROTEIN (AFU_ORTHOLOGUE AFUA_8G06820)"/>
    <property type="match status" value="1"/>
</dbReference>
<dbReference type="InterPro" id="IPR024072">
    <property type="entry name" value="DHFR-like_dom_sf"/>
</dbReference>
<dbReference type="InterPro" id="IPR050765">
    <property type="entry name" value="Riboflavin_Biosynth_HTPR"/>
</dbReference>
<dbReference type="SUPFAM" id="SSF53597">
    <property type="entry name" value="Dihydrofolate reductase-like"/>
    <property type="match status" value="1"/>
</dbReference>
<dbReference type="Proteomes" id="UP000248764">
    <property type="component" value="Unassembled WGS sequence"/>
</dbReference>
<accession>A0A2W2B0J9</accession>
<dbReference type="Pfam" id="PF01872">
    <property type="entry name" value="RibD_C"/>
    <property type="match status" value="1"/>
</dbReference>
<dbReference type="EMBL" id="POTW01000070">
    <property type="protein sequence ID" value="PZF80965.1"/>
    <property type="molecule type" value="Genomic_DNA"/>
</dbReference>
<dbReference type="GO" id="GO:0008703">
    <property type="term" value="F:5-amino-6-(5-phosphoribosylamino)uracil reductase activity"/>
    <property type="evidence" value="ECO:0007669"/>
    <property type="project" value="InterPro"/>
</dbReference>
<organism evidence="2 3">
    <name type="scientific">Jiangella anatolica</name>
    <dbReference type="NCBI Taxonomy" id="2670374"/>
    <lineage>
        <taxon>Bacteria</taxon>
        <taxon>Bacillati</taxon>
        <taxon>Actinomycetota</taxon>
        <taxon>Actinomycetes</taxon>
        <taxon>Jiangellales</taxon>
        <taxon>Jiangellaceae</taxon>
        <taxon>Jiangella</taxon>
    </lineage>
</organism>
<dbReference type="AlphaFoldDB" id="A0A2W2B0J9"/>
<comment type="caution">
    <text evidence="2">The sequence shown here is derived from an EMBL/GenBank/DDBJ whole genome shotgun (WGS) entry which is preliminary data.</text>
</comment>
<keyword evidence="3" id="KW-1185">Reference proteome</keyword>
<dbReference type="GO" id="GO:0009231">
    <property type="term" value="P:riboflavin biosynthetic process"/>
    <property type="evidence" value="ECO:0007669"/>
    <property type="project" value="InterPro"/>
</dbReference>
<reference evidence="2 3" key="1">
    <citation type="submission" date="2018-01" db="EMBL/GenBank/DDBJ databases">
        <title>Draft genome sequence of Jiangella sp. GTF31.</title>
        <authorList>
            <person name="Sahin N."/>
            <person name="Ay H."/>
            <person name="Saygin H."/>
        </authorList>
    </citation>
    <scope>NUCLEOTIDE SEQUENCE [LARGE SCALE GENOMIC DNA]</scope>
    <source>
        <strain evidence="2 3">GTF31</strain>
    </source>
</reference>
<protein>
    <recommendedName>
        <fullName evidence="1">Bacterial bifunctional deaminase-reductase C-terminal domain-containing protein</fullName>
    </recommendedName>
</protein>
<evidence type="ECO:0000259" key="1">
    <source>
        <dbReference type="Pfam" id="PF01872"/>
    </source>
</evidence>
<gene>
    <name evidence="2" type="ORF">C1I92_23290</name>
</gene>
<dbReference type="RefSeq" id="WP_111257043.1">
    <property type="nucleotide sequence ID" value="NZ_POTW01000070.1"/>
</dbReference>
<dbReference type="PANTHER" id="PTHR38011:SF11">
    <property type="entry name" value="2,5-DIAMINO-6-RIBOSYLAMINO-4(3H)-PYRIMIDINONE 5'-PHOSPHATE REDUCTASE"/>
    <property type="match status" value="1"/>
</dbReference>
<sequence length="178" mass="19775">MRKIIESTFTTIDGSISDPQVWGQPYWDEQHNDYNAKLVYGSDAMLLGRVTYEGFKDAWLSRAGDPFADRLNALPKYVASRTLTGELEWNSTVLEGDVAEAVAALKQQPGENIIKYGTGEFDRTLLENKLVDEYHFWTFPVIAGGGDRLGDGLDLAHLKLVDQTVFDSGIIVGVYAPK</sequence>
<dbReference type="InterPro" id="IPR002734">
    <property type="entry name" value="RibDG_C"/>
</dbReference>
<name>A0A2W2B0J9_9ACTN</name>
<evidence type="ECO:0000313" key="3">
    <source>
        <dbReference type="Proteomes" id="UP000248764"/>
    </source>
</evidence>
<dbReference type="Gene3D" id="3.40.430.10">
    <property type="entry name" value="Dihydrofolate Reductase, subunit A"/>
    <property type="match status" value="1"/>
</dbReference>
<feature type="domain" description="Bacterial bifunctional deaminase-reductase C-terminal" evidence="1">
    <location>
        <begin position="2"/>
        <end position="171"/>
    </location>
</feature>
<evidence type="ECO:0000313" key="2">
    <source>
        <dbReference type="EMBL" id="PZF80965.1"/>
    </source>
</evidence>
<proteinExistence type="predicted"/>